<reference evidence="3" key="1">
    <citation type="submission" date="2013-09" db="EMBL/GenBank/DDBJ databases">
        <title>Corchorus olitorius genome sequencing.</title>
        <authorList>
            <person name="Alam M."/>
            <person name="Haque M.S."/>
            <person name="Islam M.S."/>
            <person name="Emdad E.M."/>
            <person name="Islam M.M."/>
            <person name="Ahmed B."/>
            <person name="Halim A."/>
            <person name="Hossen Q.M.M."/>
            <person name="Hossain M.Z."/>
            <person name="Ahmed R."/>
            <person name="Khan M.M."/>
            <person name="Islam R."/>
            <person name="Rashid M.M."/>
            <person name="Khan S.A."/>
            <person name="Rahman M.S."/>
            <person name="Alam M."/>
            <person name="Yahiya A.S."/>
            <person name="Khan M.S."/>
            <person name="Azam M.S."/>
            <person name="Haque T."/>
            <person name="Lashkar M.Z.H."/>
            <person name="Akhand A.I."/>
            <person name="Morshed G."/>
            <person name="Roy S."/>
            <person name="Uddin K.S."/>
            <person name="Rabeya T."/>
            <person name="Hossain A.S."/>
            <person name="Chowdhury A."/>
            <person name="Snigdha A.R."/>
            <person name="Mortoza M.S."/>
            <person name="Matin S.A."/>
            <person name="Hoque S.M.E."/>
            <person name="Islam M.K."/>
            <person name="Roy D.K."/>
            <person name="Haider R."/>
            <person name="Moosa M.M."/>
            <person name="Elias S.M."/>
            <person name="Hasan A.M."/>
            <person name="Jahan S."/>
            <person name="Shafiuddin M."/>
            <person name="Mahmood N."/>
            <person name="Shommy N.S."/>
        </authorList>
    </citation>
    <scope>NUCLEOTIDE SEQUENCE [LARGE SCALE GENOMIC DNA]</scope>
    <source>
        <strain evidence="3">cv. O-4</strain>
    </source>
</reference>
<evidence type="ECO:0000313" key="3">
    <source>
        <dbReference type="Proteomes" id="UP000187203"/>
    </source>
</evidence>
<feature type="region of interest" description="Disordered" evidence="1">
    <location>
        <begin position="187"/>
        <end position="244"/>
    </location>
</feature>
<feature type="region of interest" description="Disordered" evidence="1">
    <location>
        <begin position="261"/>
        <end position="302"/>
    </location>
</feature>
<gene>
    <name evidence="2" type="ORF">COLO4_21591</name>
</gene>
<dbReference type="AlphaFoldDB" id="A0A1R3ISE3"/>
<protein>
    <submittedName>
        <fullName evidence="2">Uncharacterized protein</fullName>
    </submittedName>
</protein>
<feature type="compositionally biased region" description="Basic and acidic residues" evidence="1">
    <location>
        <begin position="78"/>
        <end position="89"/>
    </location>
</feature>
<feature type="region of interest" description="Disordered" evidence="1">
    <location>
        <begin position="51"/>
        <end position="89"/>
    </location>
</feature>
<feature type="compositionally biased region" description="Basic residues" evidence="1">
    <location>
        <begin position="394"/>
        <end position="408"/>
    </location>
</feature>
<organism evidence="2 3">
    <name type="scientific">Corchorus olitorius</name>
    <dbReference type="NCBI Taxonomy" id="93759"/>
    <lineage>
        <taxon>Eukaryota</taxon>
        <taxon>Viridiplantae</taxon>
        <taxon>Streptophyta</taxon>
        <taxon>Embryophyta</taxon>
        <taxon>Tracheophyta</taxon>
        <taxon>Spermatophyta</taxon>
        <taxon>Magnoliopsida</taxon>
        <taxon>eudicotyledons</taxon>
        <taxon>Gunneridae</taxon>
        <taxon>Pentapetalae</taxon>
        <taxon>rosids</taxon>
        <taxon>malvids</taxon>
        <taxon>Malvales</taxon>
        <taxon>Malvaceae</taxon>
        <taxon>Grewioideae</taxon>
        <taxon>Apeibeae</taxon>
        <taxon>Corchorus</taxon>
    </lineage>
</organism>
<dbReference type="Proteomes" id="UP000187203">
    <property type="component" value="Unassembled WGS sequence"/>
</dbReference>
<keyword evidence="3" id="KW-1185">Reference proteome</keyword>
<sequence>MEDESIFLINNCVADGLGSPFNANCANSTGNGTCKDSVDLPFPTPAINARKAADKSKQSFASNKAYSQQVDLASQKGKNKETKKGKEPNFVKSATAKKVDWAPKVIEIGESSLPKNQALITEFPTSSYSSKLSSISESNPDSRLMKDFEFLSSHQSRDFASMELKSFISPFSPILLSSCFAPICSKSSHHANPSSSPEESSEKLSTPDGTKKQSDATSTRNRSECTTQATIGVKRGPNEPDSEEGLAFAGQLVQSTFCLSSSETTTNPGLDPDTRGRNGEQPPSANHPDDYPNGLGTKDNPLLGELVERPQLGSTDLDADSGGVLLACGGSRVPLRQQPDDCVQARDESQCNSFPRLRKILEGARGAGQKNAQDRCVLPTDTPTSSSELALTVRGKRSKAKPANKPKPKGRDVIDCLEL</sequence>
<feature type="compositionally biased region" description="Basic and acidic residues" evidence="1">
    <location>
        <begin position="409"/>
        <end position="419"/>
    </location>
</feature>
<evidence type="ECO:0000313" key="2">
    <source>
        <dbReference type="EMBL" id="OMO85506.1"/>
    </source>
</evidence>
<feature type="region of interest" description="Disordered" evidence="1">
    <location>
        <begin position="364"/>
        <end position="419"/>
    </location>
</feature>
<dbReference type="EMBL" id="AWUE01017703">
    <property type="protein sequence ID" value="OMO85506.1"/>
    <property type="molecule type" value="Genomic_DNA"/>
</dbReference>
<comment type="caution">
    <text evidence="2">The sequence shown here is derived from an EMBL/GenBank/DDBJ whole genome shotgun (WGS) entry which is preliminary data.</text>
</comment>
<feature type="compositionally biased region" description="Polar residues" evidence="1">
    <location>
        <begin position="215"/>
        <end position="230"/>
    </location>
</feature>
<proteinExistence type="predicted"/>
<accession>A0A1R3ISE3</accession>
<evidence type="ECO:0000256" key="1">
    <source>
        <dbReference type="SAM" id="MobiDB-lite"/>
    </source>
</evidence>
<feature type="compositionally biased region" description="Polar residues" evidence="1">
    <location>
        <begin position="58"/>
        <end position="72"/>
    </location>
</feature>
<name>A0A1R3ISE3_9ROSI</name>